<evidence type="ECO:0000256" key="1">
    <source>
        <dbReference type="SAM" id="Phobius"/>
    </source>
</evidence>
<dbReference type="EMBL" id="CP095350">
    <property type="protein sequence ID" value="XAG85656.1"/>
    <property type="molecule type" value="Genomic_DNA"/>
</dbReference>
<feature type="transmembrane region" description="Helical" evidence="1">
    <location>
        <begin position="49"/>
        <end position="71"/>
    </location>
</feature>
<proteinExistence type="predicted"/>
<sequence length="77" mass="8530">MSVCVALVDGVVTISQTGVCDYILMSKSDVTQLVDGQFDWSLLQFDKSLYQFVIGQALVTFILGHTLGRVIKYLGKR</sequence>
<accession>A0AAU6VGV7</accession>
<gene>
    <name evidence="2" type="ORF">MRM63_06700</name>
</gene>
<keyword evidence="1" id="KW-0472">Membrane</keyword>
<organism evidence="2">
    <name type="scientific">bacterium 19MO03SA05</name>
    <dbReference type="NCBI Taxonomy" id="2920620"/>
    <lineage>
        <taxon>Bacteria</taxon>
    </lineage>
</organism>
<reference evidence="2" key="1">
    <citation type="submission" date="2022-03" db="EMBL/GenBank/DDBJ databases">
        <title>Sea Food Isolates.</title>
        <authorList>
            <person name="Li c."/>
        </authorList>
    </citation>
    <scope>NUCLEOTIDE SEQUENCE</scope>
    <source>
        <strain evidence="2">19MO03SA05</strain>
    </source>
</reference>
<keyword evidence="1" id="KW-0812">Transmembrane</keyword>
<evidence type="ECO:0000313" key="2">
    <source>
        <dbReference type="EMBL" id="XAG85656.1"/>
    </source>
</evidence>
<keyword evidence="1" id="KW-1133">Transmembrane helix</keyword>
<protein>
    <submittedName>
        <fullName evidence="2">Transcriptional regulator</fullName>
    </submittedName>
</protein>
<name>A0AAU6VGV7_UNCXX</name>
<dbReference type="AlphaFoldDB" id="A0AAU6VGV7"/>